<dbReference type="GO" id="GO:0005509">
    <property type="term" value="F:calcium ion binding"/>
    <property type="evidence" value="ECO:0007669"/>
    <property type="project" value="InterPro"/>
</dbReference>
<proteinExistence type="predicted"/>
<dbReference type="InterPro" id="IPR018247">
    <property type="entry name" value="EF_Hand_1_Ca_BS"/>
</dbReference>
<dbReference type="AlphaFoldDB" id="A0A0A1TYM3"/>
<reference evidence="3" key="1">
    <citation type="submission" date="2012-10" db="EMBL/GenBank/DDBJ databases">
        <authorList>
            <person name="Zafar N."/>
            <person name="Inman J."/>
            <person name="Hall N."/>
            <person name="Lorenzi H."/>
            <person name="Caler E."/>
        </authorList>
    </citation>
    <scope>NUCLEOTIDE SEQUENCE [LARGE SCALE GENOMIC DNA]</scope>
    <source>
        <strain evidence="3">IP1</strain>
    </source>
</reference>
<gene>
    <name evidence="3" type="ORF">EIN_162070</name>
</gene>
<sequence length="159" mass="18691">MVDVNALFSVLDTENRGYLTEEEMREGLINHYYFDKDNGAEICIVRSIFDLFFGYCDGQKFFDRKNKQLTQHEFKTVAQFLPLTFGREKVKGLLDFTFDFIDKNKNGSIDSTEFKKVFETNKFMGQTFKQNFFDKNVDGVITKEEFEAIFLDTLKLSKK</sequence>
<dbReference type="Pfam" id="PF13833">
    <property type="entry name" value="EF-hand_8"/>
    <property type="match status" value="1"/>
</dbReference>
<evidence type="ECO:0000256" key="1">
    <source>
        <dbReference type="ARBA" id="ARBA00022837"/>
    </source>
</evidence>
<feature type="domain" description="EF-hand" evidence="2">
    <location>
        <begin position="89"/>
        <end position="124"/>
    </location>
</feature>
<feature type="domain" description="EF-hand" evidence="2">
    <location>
        <begin position="133"/>
        <end position="156"/>
    </location>
</feature>
<dbReference type="OrthoDB" id="444540at2759"/>
<organism evidence="3 4">
    <name type="scientific">Entamoeba invadens IP1</name>
    <dbReference type="NCBI Taxonomy" id="370355"/>
    <lineage>
        <taxon>Eukaryota</taxon>
        <taxon>Amoebozoa</taxon>
        <taxon>Evosea</taxon>
        <taxon>Archamoebae</taxon>
        <taxon>Mastigamoebida</taxon>
        <taxon>Entamoebidae</taxon>
        <taxon>Entamoeba</taxon>
    </lineage>
</organism>
<dbReference type="RefSeq" id="XP_004185919.1">
    <property type="nucleotide sequence ID" value="XM_004185871.1"/>
</dbReference>
<dbReference type="KEGG" id="eiv:EIN_162070"/>
<evidence type="ECO:0000313" key="3">
    <source>
        <dbReference type="EMBL" id="ELP86573.1"/>
    </source>
</evidence>
<dbReference type="PROSITE" id="PS50222">
    <property type="entry name" value="EF_HAND_2"/>
    <property type="match status" value="3"/>
</dbReference>
<dbReference type="Pfam" id="PF13202">
    <property type="entry name" value="EF-hand_5"/>
    <property type="match status" value="2"/>
</dbReference>
<evidence type="ECO:0000259" key="2">
    <source>
        <dbReference type="PROSITE" id="PS50222"/>
    </source>
</evidence>
<dbReference type="VEuPathDB" id="AmoebaDB:EIN_162070"/>
<protein>
    <recommendedName>
        <fullName evidence="2">EF-hand domain-containing protein</fullName>
    </recommendedName>
</protein>
<dbReference type="InterPro" id="IPR002048">
    <property type="entry name" value="EF_hand_dom"/>
</dbReference>
<dbReference type="InterPro" id="IPR011992">
    <property type="entry name" value="EF-hand-dom_pair"/>
</dbReference>
<dbReference type="EMBL" id="KB206960">
    <property type="protein sequence ID" value="ELP86573.1"/>
    <property type="molecule type" value="Genomic_DNA"/>
</dbReference>
<accession>A0A0A1TYM3</accession>
<dbReference type="SMART" id="SM00054">
    <property type="entry name" value="EFh"/>
    <property type="match status" value="3"/>
</dbReference>
<keyword evidence="1" id="KW-0106">Calcium</keyword>
<evidence type="ECO:0000313" key="4">
    <source>
        <dbReference type="Proteomes" id="UP000014680"/>
    </source>
</evidence>
<dbReference type="GeneID" id="14885582"/>
<name>A0A0A1TYM3_ENTIV</name>
<keyword evidence="4" id="KW-1185">Reference proteome</keyword>
<dbReference type="SUPFAM" id="SSF47473">
    <property type="entry name" value="EF-hand"/>
    <property type="match status" value="1"/>
</dbReference>
<feature type="domain" description="EF-hand" evidence="2">
    <location>
        <begin position="1"/>
        <end position="34"/>
    </location>
</feature>
<dbReference type="Proteomes" id="UP000014680">
    <property type="component" value="Unassembled WGS sequence"/>
</dbReference>
<dbReference type="Gene3D" id="1.10.238.10">
    <property type="entry name" value="EF-hand"/>
    <property type="match status" value="1"/>
</dbReference>
<dbReference type="PROSITE" id="PS00018">
    <property type="entry name" value="EF_HAND_1"/>
    <property type="match status" value="1"/>
</dbReference>